<dbReference type="RefSeq" id="WP_205111231.1">
    <property type="nucleotide sequence ID" value="NZ_CAWUJD010000001.1"/>
</dbReference>
<dbReference type="Proteomes" id="UP000764045">
    <property type="component" value="Unassembled WGS sequence"/>
</dbReference>
<evidence type="ECO:0000313" key="3">
    <source>
        <dbReference type="EMBL" id="MBM6662629.1"/>
    </source>
</evidence>
<keyword evidence="4" id="KW-1185">Reference proteome</keyword>
<feature type="signal peptide" evidence="2">
    <location>
        <begin position="1"/>
        <end position="23"/>
    </location>
</feature>
<reference evidence="3 4" key="1">
    <citation type="journal article" date="2021" name="Sci. Rep.">
        <title>The distribution of antibiotic resistance genes in chicken gut microbiota commensals.</title>
        <authorList>
            <person name="Juricova H."/>
            <person name="Matiasovicova J."/>
            <person name="Kubasova T."/>
            <person name="Cejkova D."/>
            <person name="Rychlik I."/>
        </authorList>
    </citation>
    <scope>NUCLEOTIDE SEQUENCE [LARGE SCALE GENOMIC DNA]</scope>
    <source>
        <strain evidence="3 4">An819</strain>
    </source>
</reference>
<name>A0A938WNS5_9BACT</name>
<dbReference type="Pfam" id="PF12099">
    <property type="entry name" value="DUF3575"/>
    <property type="match status" value="1"/>
</dbReference>
<comment type="caution">
    <text evidence="3">The sequence shown here is derived from an EMBL/GenBank/DDBJ whole genome shotgun (WGS) entry which is preliminary data.</text>
</comment>
<proteinExistence type="predicted"/>
<dbReference type="InterPro" id="IPR021958">
    <property type="entry name" value="DUF3575"/>
</dbReference>
<sequence>MKLINLKVIVCSLALLAGIPIRAQVVDKSPQTDTLAFKDRLSLRFNALDWVLLMPGVGIEFDLGNKNWSRWALGVDVSGNVGGSHTFKPGIVFNLAEVNVELRNYWRIRQIDGRGVKRHTGFVDKLFSCRRDRVKHPTVTYYRGLYASYSDFSVKFGSEGKQGTALSAGLSLGAVRPLYVFANGSSLDMELGLSVGVCYARYDTYRHDRESDCYPLVSTGDWKIVPFPVVRDLRVGLVYRLGDYPSTHKYRWRYDCDYTFAALQDSINTARETAKINQHYADSVGKVIDAEFWKVYNAAARVNRIHADSVRREAEARQKAQKEAVRKQRAKEKAERKKEKKASAGKDNDKRANERKEDKDEAR</sequence>
<evidence type="ECO:0000256" key="2">
    <source>
        <dbReference type="SAM" id="SignalP"/>
    </source>
</evidence>
<dbReference type="AlphaFoldDB" id="A0A938WNS5"/>
<gene>
    <name evidence="3" type="ORF">H6B30_12845</name>
</gene>
<feature type="chain" id="PRO_5037189099" evidence="2">
    <location>
        <begin position="24"/>
        <end position="363"/>
    </location>
</feature>
<evidence type="ECO:0000313" key="4">
    <source>
        <dbReference type="Proteomes" id="UP000764045"/>
    </source>
</evidence>
<dbReference type="EMBL" id="JACJJL010000025">
    <property type="protein sequence ID" value="MBM6662629.1"/>
    <property type="molecule type" value="Genomic_DNA"/>
</dbReference>
<protein>
    <submittedName>
        <fullName evidence="3">DUF3575 domain-containing protein</fullName>
    </submittedName>
</protein>
<accession>A0A938WNS5</accession>
<keyword evidence="2" id="KW-0732">Signal</keyword>
<evidence type="ECO:0000256" key="1">
    <source>
        <dbReference type="SAM" id="MobiDB-lite"/>
    </source>
</evidence>
<organism evidence="3 4">
    <name type="scientific">Marseilla massiliensis</name>
    <dbReference type="NCBI Taxonomy" id="1841864"/>
    <lineage>
        <taxon>Bacteria</taxon>
        <taxon>Pseudomonadati</taxon>
        <taxon>Bacteroidota</taxon>
        <taxon>Bacteroidia</taxon>
        <taxon>Bacteroidales</taxon>
        <taxon>Prevotellaceae</taxon>
        <taxon>Marseilla</taxon>
    </lineage>
</organism>
<feature type="region of interest" description="Disordered" evidence="1">
    <location>
        <begin position="313"/>
        <end position="363"/>
    </location>
</feature>